<evidence type="ECO:0000256" key="1">
    <source>
        <dbReference type="SAM" id="MobiDB-lite"/>
    </source>
</evidence>
<feature type="compositionally biased region" description="Acidic residues" evidence="1">
    <location>
        <begin position="278"/>
        <end position="288"/>
    </location>
</feature>
<comment type="caution">
    <text evidence="2">The sequence shown here is derived from an EMBL/GenBank/DDBJ whole genome shotgun (WGS) entry which is preliminary data.</text>
</comment>
<feature type="region of interest" description="Disordered" evidence="1">
    <location>
        <begin position="148"/>
        <end position="298"/>
    </location>
</feature>
<dbReference type="AlphaFoldDB" id="A0AAD4CG67"/>
<feature type="compositionally biased region" description="Acidic residues" evidence="1">
    <location>
        <begin position="719"/>
        <end position="730"/>
    </location>
</feature>
<evidence type="ECO:0000313" key="3">
    <source>
        <dbReference type="Proteomes" id="UP001194746"/>
    </source>
</evidence>
<organism evidence="2 3">
    <name type="scientific">Aspergillus nanangensis</name>
    <dbReference type="NCBI Taxonomy" id="2582783"/>
    <lineage>
        <taxon>Eukaryota</taxon>
        <taxon>Fungi</taxon>
        <taxon>Dikarya</taxon>
        <taxon>Ascomycota</taxon>
        <taxon>Pezizomycotina</taxon>
        <taxon>Eurotiomycetes</taxon>
        <taxon>Eurotiomycetidae</taxon>
        <taxon>Eurotiales</taxon>
        <taxon>Aspergillaceae</taxon>
        <taxon>Aspergillus</taxon>
        <taxon>Aspergillus subgen. Circumdati</taxon>
    </lineage>
</organism>
<feature type="compositionally biased region" description="Basic and acidic residues" evidence="1">
    <location>
        <begin position="213"/>
        <end position="232"/>
    </location>
</feature>
<evidence type="ECO:0000313" key="2">
    <source>
        <dbReference type="EMBL" id="KAF9885916.1"/>
    </source>
</evidence>
<feature type="compositionally biased region" description="Basic and acidic residues" evidence="1">
    <location>
        <begin position="165"/>
        <end position="189"/>
    </location>
</feature>
<feature type="compositionally biased region" description="Polar residues" evidence="1">
    <location>
        <begin position="452"/>
        <end position="462"/>
    </location>
</feature>
<dbReference type="Proteomes" id="UP001194746">
    <property type="component" value="Unassembled WGS sequence"/>
</dbReference>
<protein>
    <submittedName>
        <fullName evidence="2">Uncharacterized protein</fullName>
    </submittedName>
</protein>
<feature type="compositionally biased region" description="Acidic residues" evidence="1">
    <location>
        <begin position="668"/>
        <end position="699"/>
    </location>
</feature>
<sequence length="864" mass="96509">MTSGPSLAFSTMEIPGIDDNMEMASPYQAHVDDLDIDLDVMEDQASTTDKDMMGDDEYHQGTGFELDGTTDADMIDDIVEQAMIDTDEHYHDTDYNIEMQYGTDKTYEAEMLEDDYDEDIDTSVEVTAHDAPPADEPQNNLGTALTEPHQTLKHDGPGSSMGSHLETKVHSVLESSQEKEENATDHNIDAEDASASDQPHEITQPPANQTETFSDKTDIPDQADRQPEPDGHDDVDDDDYVNVEPAEQGEEDVPASEAAVTGKAEAEIRQAEEKTDWEANEQEAEEDQTQAQGHEQAVGTTDETQALYPVKVYYQENEISLFPPREGDSSETFFLEDENLAREPLNMLFTSCREVLGDHIGDNEVLVMDVDSLNDSTHVSKVTLCQIVDLYLHLCRNDGIDEPEALYLTLSTRLTIAAEISDLLLAANEGKGLSEIPIWDGYQEGDAVSTELLSGNNDQQPVANPRDEDVSAEGENQEALVDDSNTEINTEPSKIEIRNPEEARPDLQHEHDQESEEDGEIRSNQENEEFVPLDNKHETIRPVDDVFPVVEEDQKADANSNEPHNELEAHHTTEDGSYDSEEQHTESTTTISQLPTTEQQDNSADFFDDDHEAHGGEDEFDEYEAEDEEYLKGEYNPNDTEDHDNFDPAEKQDYHEEEFDPNGREDHIDEAEENNFGDDYGNDETDLYLEESYEEDAQEYDQCLVKETVADPVPKDNGDGTEEALQADDPDTLHQVSKPLDPSHNESVANSSQPDLNKNFLGVIDNVNSPPKELSADSKAGPSHESQDTHDKNELAPAKEENEQLIFDDEEFLDLGFTEELDVNNEEPGTKPLGSASIKRQRDPEDELELPDSPSPDAKRSRSS</sequence>
<dbReference type="EMBL" id="VCAU01000086">
    <property type="protein sequence ID" value="KAF9885916.1"/>
    <property type="molecule type" value="Genomic_DNA"/>
</dbReference>
<feature type="compositionally biased region" description="Basic and acidic residues" evidence="1">
    <location>
        <begin position="493"/>
        <end position="512"/>
    </location>
</feature>
<feature type="compositionally biased region" description="Polar residues" evidence="1">
    <location>
        <begin position="745"/>
        <end position="756"/>
    </location>
</feature>
<feature type="region of interest" description="Disordered" evidence="1">
    <location>
        <begin position="452"/>
        <end position="864"/>
    </location>
</feature>
<feature type="compositionally biased region" description="Basic and acidic residues" evidence="1">
    <location>
        <begin position="785"/>
        <end position="802"/>
    </location>
</feature>
<dbReference type="Pfam" id="PF10336">
    <property type="entry name" value="DUF2420"/>
    <property type="match status" value="1"/>
</dbReference>
<feature type="compositionally biased region" description="Acidic residues" evidence="1">
    <location>
        <begin position="233"/>
        <end position="254"/>
    </location>
</feature>
<reference evidence="2" key="1">
    <citation type="journal article" date="2019" name="Beilstein J. Org. Chem.">
        <title>Nanangenines: drimane sesquiterpenoids as the dominant metabolite cohort of a novel Australian fungus, Aspergillus nanangensis.</title>
        <authorList>
            <person name="Lacey H.J."/>
            <person name="Gilchrist C.L.M."/>
            <person name="Crombie A."/>
            <person name="Kalaitzis J.A."/>
            <person name="Vuong D."/>
            <person name="Rutledge P.J."/>
            <person name="Turner P."/>
            <person name="Pitt J.I."/>
            <person name="Lacey E."/>
            <person name="Chooi Y.H."/>
            <person name="Piggott A.M."/>
        </authorList>
    </citation>
    <scope>NUCLEOTIDE SEQUENCE</scope>
    <source>
        <strain evidence="2">MST-FP2251</strain>
    </source>
</reference>
<feature type="compositionally biased region" description="Polar residues" evidence="1">
    <location>
        <begin position="586"/>
        <end position="603"/>
    </location>
</feature>
<name>A0AAD4CG67_ASPNN</name>
<keyword evidence="3" id="KW-1185">Reference proteome</keyword>
<feature type="compositionally biased region" description="Basic and acidic residues" evidence="1">
    <location>
        <begin position="264"/>
        <end position="277"/>
    </location>
</feature>
<feature type="compositionally biased region" description="Basic and acidic residues" evidence="1">
    <location>
        <begin position="643"/>
        <end position="654"/>
    </location>
</feature>
<reference evidence="2" key="2">
    <citation type="submission" date="2020-02" db="EMBL/GenBank/DDBJ databases">
        <authorList>
            <person name="Gilchrist C.L.M."/>
            <person name="Chooi Y.-H."/>
        </authorList>
    </citation>
    <scope>NUCLEOTIDE SEQUENCE</scope>
    <source>
        <strain evidence="2">MST-FP2251</strain>
    </source>
</reference>
<feature type="compositionally biased region" description="Basic and acidic residues" evidence="1">
    <location>
        <begin position="534"/>
        <end position="544"/>
    </location>
</feature>
<feature type="compositionally biased region" description="Basic and acidic residues" evidence="1">
    <location>
        <begin position="563"/>
        <end position="574"/>
    </location>
</feature>
<feature type="compositionally biased region" description="Acidic residues" evidence="1">
    <location>
        <begin position="806"/>
        <end position="825"/>
    </location>
</feature>
<gene>
    <name evidence="2" type="ORF">FE257_012206</name>
</gene>
<accession>A0AAD4CG67</accession>
<feature type="compositionally biased region" description="Acidic residues" evidence="1">
    <location>
        <begin position="470"/>
        <end position="485"/>
    </location>
</feature>
<feature type="compositionally biased region" description="Acidic residues" evidence="1">
    <location>
        <begin position="618"/>
        <end position="629"/>
    </location>
</feature>
<proteinExistence type="predicted"/>
<dbReference type="InterPro" id="IPR018822">
    <property type="entry name" value="UPF0646"/>
</dbReference>